<protein>
    <recommendedName>
        <fullName evidence="7">Non-specific serine/threonine protein kinase</fullName>
    </recommendedName>
</protein>
<keyword evidence="6" id="KW-1185">Reference proteome</keyword>
<evidence type="ECO:0000256" key="1">
    <source>
        <dbReference type="ARBA" id="ARBA00023161"/>
    </source>
</evidence>
<feature type="domain" description="FATC" evidence="4">
    <location>
        <begin position="1891"/>
        <end position="1923"/>
    </location>
</feature>
<dbReference type="SMART" id="SM00146">
    <property type="entry name" value="PI3Kc"/>
    <property type="match status" value="1"/>
</dbReference>
<dbReference type="SMART" id="SM01343">
    <property type="entry name" value="FATC"/>
    <property type="match status" value="1"/>
</dbReference>
<feature type="compositionally biased region" description="Basic and acidic residues" evidence="2">
    <location>
        <begin position="9"/>
        <end position="23"/>
    </location>
</feature>
<organism evidence="5 6">
    <name type="scientific">Heterodera schachtii</name>
    <name type="common">Sugarbeet cyst nematode worm</name>
    <name type="synonym">Tylenchus schachtii</name>
    <dbReference type="NCBI Taxonomy" id="97005"/>
    <lineage>
        <taxon>Eukaryota</taxon>
        <taxon>Metazoa</taxon>
        <taxon>Ecdysozoa</taxon>
        <taxon>Nematoda</taxon>
        <taxon>Chromadorea</taxon>
        <taxon>Rhabditida</taxon>
        <taxon>Tylenchina</taxon>
        <taxon>Tylenchomorpha</taxon>
        <taxon>Tylenchoidea</taxon>
        <taxon>Heteroderidae</taxon>
        <taxon>Heteroderinae</taxon>
        <taxon>Heterodera</taxon>
    </lineage>
</organism>
<name>A0ABD2JIC8_HETSC</name>
<dbReference type="PANTHER" id="PTHR11139:SF71">
    <property type="entry name" value="SERINE_THREONINE-PROTEIN KINASE SMG1"/>
    <property type="match status" value="1"/>
</dbReference>
<dbReference type="InterPro" id="IPR003152">
    <property type="entry name" value="FATC_dom"/>
</dbReference>
<evidence type="ECO:0008006" key="7">
    <source>
        <dbReference type="Google" id="ProtNLM"/>
    </source>
</evidence>
<sequence length="1923" mass="219610">MFVTNETKQQQKVETDAEERREIQSPSPAKPKHYRPLDATDLDQLQNVYPKIVSEICELISQLKHSKIEWSKFKSEEKRIMVMLCSIKQLIKVKNSIFLLHGLQPSLFSLFFGLLPFADRWVLTFLPNFHYLLLQMAKEFALTHDHFFHNCEIFQSGFSDKQKSNVGTAAPLSFSISVSGKYFAKILDSLAELFRFFNILQNHAQATLIDWISKISNLVVEQFKVVSELREMFALRSSLLLVPFFSLYSIKSFEMRKSLVKCLYRIHVFNVLLSDEPSCKILSHQFIAKLRECAEHLEVEQFRTLWNRIPITYLIRISEISTSKCLSFLDTAKRTQKLLGKMCMEPNEFRFMTDFLFERKHISLLQDSCSPQNWLFISGQYLFESLSCTANDESQKASTTFNENHAKQNNRIGDSASLLQKWLFIVGQFAHYCAVNRMKTPIGKTPLETFTKFEAQLRALASSSTSQMMASRSKNMSSNERGTISYSNSNEEDQLSMNQSSGYSGKEQRNLYPEEEWFRVRMLLHCIDMVEKMMCYAVRGSMLKIYDELPLNARQFFSVNFKTCMDWLSRTALPLMSTAYANGHYAQIVRFGGFLFAELERKLPSNASNDSKIRLDPSIQFAITWVIRALVRLGAPQAIRGVQRFSETMFGPAVDFSWCHYAELLASARAEEALDGCLNFLNCAKQSKENVPKIHDHVLNAIDELALMAAGILRLPQAETKIREAIIDREEVKNDKSGESGAKMTALFSRQSWESVLKLSSWDQLANSTPYASPTQLTTETKNESWALNNRLLETEAKIMRIFEIRQKNSIGRQNTGELLFSLQDELSDLAQFLLFGGHENSDGLAHSKLAILHAICTGIQHLNVPNQQYHVQSAQLQQHFPPKGQQSAKQMMRSPPKYSVSTPILLEVDFTDLLHNCNSNALHRLEIGQMYCGWMHRLYGAQKEHSFVLKKMHGQIAQLAQKLGNPNLANTHFRLSVQSGGTQNSWPIDDLYGNQMHRQLDIMPEYQLPMGISNLYIQQQTQPQFQSIPPGFESLLGNQLPQTEDAHNHFTVNNISFTVPATPQVTKSLLSEDFDGDSLRLLPNELAIMQQFGIDISSPQGRHFEELIGSCSTFDEFRSQIVEHFPLTDVSMNSTAILMALDQSNFTQFWLSIKHRQYRLYELALNSHLRFLENLSSEKSHVQTAEVILRFLKMLSRQPEWFQRIVTFPDANTVISVDNNCGNKSAWMDRIPANVWTGMIPQLFACLNHSNSIVVDAIRMLLEQIGQNLPHVVCYPAIVIAGAAGEKDTTEFCHSLQRIAQLNEEKWLYTLTQFDHRIGRLIRSSMGLSDASVLPNLPNGRSSPPTDGRLREYMEQVLKSLKYLEEMTCKESGESENERQFKLLFGEQIQCSLVIMEQNILNDPRKAWEPFRKLISMLNKQALKRTSLCLNLSKISTHLGDLSATSVPVPGQELCSFNQAVTVHKMDKIVFVLPTKTRPKKLSLIGSDGKSYTFLFKGQENLYMDTRLMQLLRMCNAIFDDTKNHRPMDMNPAYHCVTYAVTPLGRRSGLIKWVDGAIPLFQIYRRWRIRHLQFNAENDESKQQKLGSIGKTIQTKQQRQSAHLKKGVGKESGETADNASIGGKKKEGDKEPEPERPMEQFYNKLKAVFAANRVPKEYLNDRKRWPKEMLKIVLKELGDETPKDILAKELWIYAATSDDWWTNTQNFARTAAVSSMLGALIGLGDRHLDNVLVDLHSGQIVHVDYNICFGKGRTLRVPETVPFRLTENIRTALGPTKCEGIFRLSSERVIEMLRTDKHLLLQLMDTLKSDPMLDFTFLQSNSELRNKSRQQLVDFLVQGIGRKLSGFELKRRRNLSSRKSPGLLNLEGEASKECPGKESSSADTDWEEVGTANVAEQVDLLIQEATDWDNLALMYEGWTAWV</sequence>
<feature type="region of interest" description="Disordered" evidence="2">
    <location>
        <begin position="1861"/>
        <end position="1888"/>
    </location>
</feature>
<evidence type="ECO:0000313" key="5">
    <source>
        <dbReference type="EMBL" id="KAL3090325.1"/>
    </source>
</evidence>
<accession>A0ABD2JIC8</accession>
<dbReference type="InterPro" id="IPR000403">
    <property type="entry name" value="PI3/4_kinase_cat_dom"/>
</dbReference>
<dbReference type="InterPro" id="IPR031559">
    <property type="entry name" value="SMG1"/>
</dbReference>
<dbReference type="PANTHER" id="PTHR11139">
    <property type="entry name" value="ATAXIA TELANGIECTASIA MUTATED ATM -RELATED"/>
    <property type="match status" value="1"/>
</dbReference>
<dbReference type="PROSITE" id="PS51190">
    <property type="entry name" value="FATC"/>
    <property type="match status" value="1"/>
</dbReference>
<dbReference type="SUPFAM" id="SSF56112">
    <property type="entry name" value="Protein kinase-like (PK-like)"/>
    <property type="match status" value="1"/>
</dbReference>
<dbReference type="Pfam" id="PF02260">
    <property type="entry name" value="FATC"/>
    <property type="match status" value="1"/>
</dbReference>
<evidence type="ECO:0000259" key="3">
    <source>
        <dbReference type="PROSITE" id="PS50290"/>
    </source>
</evidence>
<dbReference type="InterPro" id="IPR036940">
    <property type="entry name" value="PI3/4_kinase_cat_sf"/>
</dbReference>
<feature type="compositionally biased region" description="Polar residues" evidence="2">
    <location>
        <begin position="474"/>
        <end position="503"/>
    </location>
</feature>
<dbReference type="Pfam" id="PF15785">
    <property type="entry name" value="SMG1"/>
    <property type="match status" value="1"/>
</dbReference>
<dbReference type="EMBL" id="JBICCN010000143">
    <property type="protein sequence ID" value="KAL3090325.1"/>
    <property type="molecule type" value="Genomic_DNA"/>
</dbReference>
<dbReference type="GO" id="GO:0000184">
    <property type="term" value="P:nuclear-transcribed mRNA catabolic process, nonsense-mediated decay"/>
    <property type="evidence" value="ECO:0007669"/>
    <property type="project" value="UniProtKB-KW"/>
</dbReference>
<feature type="domain" description="PI3K/PI4K catalytic" evidence="3">
    <location>
        <begin position="1467"/>
        <end position="1856"/>
    </location>
</feature>
<dbReference type="PROSITE" id="PS50290">
    <property type="entry name" value="PI3_4_KINASE_3"/>
    <property type="match status" value="1"/>
</dbReference>
<feature type="region of interest" description="Disordered" evidence="2">
    <location>
        <begin position="1"/>
        <end position="36"/>
    </location>
</feature>
<feature type="region of interest" description="Disordered" evidence="2">
    <location>
        <begin position="1592"/>
        <end position="1637"/>
    </location>
</feature>
<gene>
    <name evidence="5" type="ORF">niasHS_006777</name>
</gene>
<dbReference type="Pfam" id="PF00454">
    <property type="entry name" value="PI3_PI4_kinase"/>
    <property type="match status" value="1"/>
</dbReference>
<dbReference type="Gene3D" id="3.30.1010.10">
    <property type="entry name" value="Phosphatidylinositol 3-kinase Catalytic Subunit, Chain A, domain 4"/>
    <property type="match status" value="1"/>
</dbReference>
<feature type="compositionally biased region" description="Polar residues" evidence="2">
    <location>
        <begin position="1592"/>
        <end position="1602"/>
    </location>
</feature>
<comment type="caution">
    <text evidence="5">The sequence shown here is derived from an EMBL/GenBank/DDBJ whole genome shotgun (WGS) entry which is preliminary data.</text>
</comment>
<dbReference type="InterPro" id="IPR011009">
    <property type="entry name" value="Kinase-like_dom_sf"/>
</dbReference>
<evidence type="ECO:0000259" key="4">
    <source>
        <dbReference type="PROSITE" id="PS51190"/>
    </source>
</evidence>
<proteinExistence type="predicted"/>
<keyword evidence="1" id="KW-0866">Nonsense-mediated mRNA decay</keyword>
<feature type="compositionally biased region" description="Basic and acidic residues" evidence="2">
    <location>
        <begin position="1625"/>
        <end position="1637"/>
    </location>
</feature>
<reference evidence="5 6" key="1">
    <citation type="submission" date="2024-10" db="EMBL/GenBank/DDBJ databases">
        <authorList>
            <person name="Kim D."/>
        </authorList>
    </citation>
    <scope>NUCLEOTIDE SEQUENCE [LARGE SCALE GENOMIC DNA]</scope>
    <source>
        <strain evidence="5">Taebaek</strain>
    </source>
</reference>
<evidence type="ECO:0000313" key="6">
    <source>
        <dbReference type="Proteomes" id="UP001620645"/>
    </source>
</evidence>
<feature type="region of interest" description="Disordered" evidence="2">
    <location>
        <begin position="466"/>
        <end position="506"/>
    </location>
</feature>
<dbReference type="Gene3D" id="1.10.1070.11">
    <property type="entry name" value="Phosphatidylinositol 3-/4-kinase, catalytic domain"/>
    <property type="match status" value="1"/>
</dbReference>
<dbReference type="SMART" id="SM01345">
    <property type="entry name" value="Rapamycin_bind"/>
    <property type="match status" value="1"/>
</dbReference>
<dbReference type="InterPro" id="IPR050517">
    <property type="entry name" value="DDR_Repair_Kinase"/>
</dbReference>
<dbReference type="Proteomes" id="UP001620645">
    <property type="component" value="Unassembled WGS sequence"/>
</dbReference>
<evidence type="ECO:0000256" key="2">
    <source>
        <dbReference type="SAM" id="MobiDB-lite"/>
    </source>
</evidence>